<feature type="region of interest" description="Disordered" evidence="1">
    <location>
        <begin position="1"/>
        <end position="21"/>
    </location>
</feature>
<name>A0A7I8K5Q8_SPIIN</name>
<protein>
    <submittedName>
        <fullName evidence="2">Uncharacterized protein</fullName>
    </submittedName>
</protein>
<dbReference type="EMBL" id="LR746265">
    <property type="protein sequence ID" value="CAA7391899.1"/>
    <property type="molecule type" value="Genomic_DNA"/>
</dbReference>
<proteinExistence type="predicted"/>
<feature type="compositionally biased region" description="Basic residues" evidence="1">
    <location>
        <begin position="145"/>
        <end position="159"/>
    </location>
</feature>
<organism evidence="2 3">
    <name type="scientific">Spirodela intermedia</name>
    <name type="common">Intermediate duckweed</name>
    <dbReference type="NCBI Taxonomy" id="51605"/>
    <lineage>
        <taxon>Eukaryota</taxon>
        <taxon>Viridiplantae</taxon>
        <taxon>Streptophyta</taxon>
        <taxon>Embryophyta</taxon>
        <taxon>Tracheophyta</taxon>
        <taxon>Spermatophyta</taxon>
        <taxon>Magnoliopsida</taxon>
        <taxon>Liliopsida</taxon>
        <taxon>Araceae</taxon>
        <taxon>Lemnoideae</taxon>
        <taxon>Spirodela</taxon>
    </lineage>
</organism>
<dbReference type="Proteomes" id="UP000663760">
    <property type="component" value="Chromosome 2"/>
</dbReference>
<dbReference type="OrthoDB" id="751338at2759"/>
<keyword evidence="3" id="KW-1185">Reference proteome</keyword>
<feature type="region of interest" description="Disordered" evidence="1">
    <location>
        <begin position="117"/>
        <end position="222"/>
    </location>
</feature>
<reference evidence="2" key="1">
    <citation type="submission" date="2020-02" db="EMBL/GenBank/DDBJ databases">
        <authorList>
            <person name="Scholz U."/>
            <person name="Mascher M."/>
            <person name="Fiebig A."/>
        </authorList>
    </citation>
    <scope>NUCLEOTIDE SEQUENCE</scope>
</reference>
<accession>A0A7I8K5Q8</accession>
<sequence>MGRPVAGGEEAAVEVRERQRERREDVDVTALGYLSSWVCGGGGCRIKGYCGNAAEPPGEHSRLFFCGREKADQSMEDLVEEGGSGAAWTDEKHTSFLNCLEDSFVRWMMMGGRLGSGVTRPDAEPLRLDRHMPDGEDSTRDCRSRKSGSQRAVARHRHGRTDIVESHGKTRKRWHRRQADPQLQEDQVVPRYEGTTSEENGRPNPTDARLSTSADDRRSTEN</sequence>
<gene>
    <name evidence="2" type="ORF">SI8410_02003098</name>
</gene>
<feature type="compositionally biased region" description="Low complexity" evidence="1">
    <location>
        <begin position="1"/>
        <end position="10"/>
    </location>
</feature>
<evidence type="ECO:0000313" key="2">
    <source>
        <dbReference type="EMBL" id="CAA7391899.1"/>
    </source>
</evidence>
<feature type="compositionally biased region" description="Basic and acidic residues" evidence="1">
    <location>
        <begin position="121"/>
        <end position="144"/>
    </location>
</feature>
<evidence type="ECO:0000256" key="1">
    <source>
        <dbReference type="SAM" id="MobiDB-lite"/>
    </source>
</evidence>
<evidence type="ECO:0000313" key="3">
    <source>
        <dbReference type="Proteomes" id="UP000663760"/>
    </source>
</evidence>
<dbReference type="AlphaFoldDB" id="A0A7I8K5Q8"/>